<sequence length="688" mass="77455">MALVLIERTLDFSPPLCSFCQVLIASELDRFKVLANNLHYPERDESSKRRNFKKREKCGLCDYTINILDVKGTDWRAGEKEKLMTMRGLLYPKNKAGDQGRMDVSLGSGSRLTTTLCTLLINPTKHAEPRLWSSLAPEKSSISRLTLSKTWLSNCLANHGQCKTLEAQTSYGCPTRLIDVSSETPHLVSFPPGTNVEYVALSHCWGRHQPITTTEGNIMRHGSAIPLSSMPKTFRDAIMITKELEIQYIWIDSLCIIQDSVSDWEHEAAQMASVYLGALFAVAAVWGTDGTCGCFHDHQPSLRISIDEKRKTDTHITEETHHMYLRPFPEGKRHLAEAVLNTRAWTLQEIVLSRRTIFFAEDQMYWYCTSLYESEDGLDSVQAVADTALNLPSLGPVARHGNQSKDMLYESWQVTMKSYSARHLTKGGDKFAALAGITEFFGGLVEDKAVAGLWKGDLGRGLMWQVPVGEHGKMDRDVVAKLSVPSWSWAKMKGQVDTSVADTEMCVQNLDPAVVWEKLPMTSKIQYAYIRGRGRTLKILEVQKEPDEACFCLGSRRVTVQVDACEAWNCNVYWRMDECTEEIEKDLSFLLVRFNDVRDKRKSDESVTEIEGLVIAAAGDTHSDYTFRRIGAGQVIGFPWALYKKIPLADFTLISEFMGAVFGKEVELRDCVRVQLSRCVCLAYAKLS</sequence>
<dbReference type="AlphaFoldDB" id="A0A9P4GGJ8"/>
<dbReference type="EMBL" id="ML976616">
    <property type="protein sequence ID" value="KAF1845056.1"/>
    <property type="molecule type" value="Genomic_DNA"/>
</dbReference>
<dbReference type="PANTHER" id="PTHR33112:SF10">
    <property type="entry name" value="TOL"/>
    <property type="match status" value="1"/>
</dbReference>
<gene>
    <name evidence="2" type="ORF">K460DRAFT_385695</name>
</gene>
<dbReference type="RefSeq" id="XP_040787619.1">
    <property type="nucleotide sequence ID" value="XM_040935550.1"/>
</dbReference>
<name>A0A9P4GGJ8_9PLEO</name>
<evidence type="ECO:0000259" key="1">
    <source>
        <dbReference type="Pfam" id="PF06985"/>
    </source>
</evidence>
<protein>
    <submittedName>
        <fullName evidence="2">HET-domain-containing protein</fullName>
    </submittedName>
</protein>
<dbReference type="Proteomes" id="UP000800039">
    <property type="component" value="Unassembled WGS sequence"/>
</dbReference>
<proteinExistence type="predicted"/>
<comment type="caution">
    <text evidence="2">The sequence shown here is derived from an EMBL/GenBank/DDBJ whole genome shotgun (WGS) entry which is preliminary data.</text>
</comment>
<dbReference type="PANTHER" id="PTHR33112">
    <property type="entry name" value="DOMAIN PROTEIN, PUTATIVE-RELATED"/>
    <property type="match status" value="1"/>
</dbReference>
<dbReference type="GeneID" id="63852801"/>
<keyword evidence="3" id="KW-1185">Reference proteome</keyword>
<dbReference type="OrthoDB" id="3486565at2759"/>
<evidence type="ECO:0000313" key="2">
    <source>
        <dbReference type="EMBL" id="KAF1845056.1"/>
    </source>
</evidence>
<dbReference type="InterPro" id="IPR010730">
    <property type="entry name" value="HET"/>
</dbReference>
<accession>A0A9P4GGJ8</accession>
<organism evidence="2 3">
    <name type="scientific">Cucurbitaria berberidis CBS 394.84</name>
    <dbReference type="NCBI Taxonomy" id="1168544"/>
    <lineage>
        <taxon>Eukaryota</taxon>
        <taxon>Fungi</taxon>
        <taxon>Dikarya</taxon>
        <taxon>Ascomycota</taxon>
        <taxon>Pezizomycotina</taxon>
        <taxon>Dothideomycetes</taxon>
        <taxon>Pleosporomycetidae</taxon>
        <taxon>Pleosporales</taxon>
        <taxon>Pleosporineae</taxon>
        <taxon>Cucurbitariaceae</taxon>
        <taxon>Cucurbitaria</taxon>
    </lineage>
</organism>
<reference evidence="2" key="1">
    <citation type="submission" date="2020-01" db="EMBL/GenBank/DDBJ databases">
        <authorList>
            <consortium name="DOE Joint Genome Institute"/>
            <person name="Haridas S."/>
            <person name="Albert R."/>
            <person name="Binder M."/>
            <person name="Bloem J."/>
            <person name="Labutti K."/>
            <person name="Salamov A."/>
            <person name="Andreopoulos B."/>
            <person name="Baker S.E."/>
            <person name="Barry K."/>
            <person name="Bills G."/>
            <person name="Bluhm B.H."/>
            <person name="Cannon C."/>
            <person name="Castanera R."/>
            <person name="Culley D.E."/>
            <person name="Daum C."/>
            <person name="Ezra D."/>
            <person name="Gonzalez J.B."/>
            <person name="Henrissat B."/>
            <person name="Kuo A."/>
            <person name="Liang C."/>
            <person name="Lipzen A."/>
            <person name="Lutzoni F."/>
            <person name="Magnuson J."/>
            <person name="Mondo S."/>
            <person name="Nolan M."/>
            <person name="Ohm R."/>
            <person name="Pangilinan J."/>
            <person name="Park H.-J."/>
            <person name="Ramirez L."/>
            <person name="Alfaro M."/>
            <person name="Sun H."/>
            <person name="Tritt A."/>
            <person name="Yoshinaga Y."/>
            <person name="Zwiers L.-H."/>
            <person name="Turgeon B.G."/>
            <person name="Goodwin S.B."/>
            <person name="Spatafora J.W."/>
            <person name="Crous P.W."/>
            <person name="Grigoriev I.V."/>
        </authorList>
    </citation>
    <scope>NUCLEOTIDE SEQUENCE</scope>
    <source>
        <strain evidence="2">CBS 394.84</strain>
    </source>
</reference>
<feature type="domain" description="Heterokaryon incompatibility" evidence="1">
    <location>
        <begin position="198"/>
        <end position="349"/>
    </location>
</feature>
<evidence type="ECO:0000313" key="3">
    <source>
        <dbReference type="Proteomes" id="UP000800039"/>
    </source>
</evidence>
<dbReference type="Pfam" id="PF06985">
    <property type="entry name" value="HET"/>
    <property type="match status" value="1"/>
</dbReference>